<proteinExistence type="predicted"/>
<evidence type="ECO:0000313" key="1">
    <source>
        <dbReference type="EMBL" id="PZO72742.1"/>
    </source>
</evidence>
<gene>
    <name evidence="1" type="ORF">DI640_11540</name>
</gene>
<dbReference type="EMBL" id="QFMX01000010">
    <property type="protein sequence ID" value="PZO72742.1"/>
    <property type="molecule type" value="Genomic_DNA"/>
</dbReference>
<accession>A0A2W4YWY2</accession>
<name>A0A2W4YWY2_9SPHN</name>
<sequence length="79" mass="8605">MAMSHDRGFNGSISGMQLAWRACVLGLLGRYSAGQDNDPISIRRVVAALRRVAVKLRQIQEQLTGLAFVVLGMYGNAID</sequence>
<organism evidence="1 2">
    <name type="scientific">Sphingomonas taxi</name>
    <dbReference type="NCBI Taxonomy" id="1549858"/>
    <lineage>
        <taxon>Bacteria</taxon>
        <taxon>Pseudomonadati</taxon>
        <taxon>Pseudomonadota</taxon>
        <taxon>Alphaproteobacteria</taxon>
        <taxon>Sphingomonadales</taxon>
        <taxon>Sphingomonadaceae</taxon>
        <taxon>Sphingomonas</taxon>
    </lineage>
</organism>
<protein>
    <submittedName>
        <fullName evidence="1">Uncharacterized protein</fullName>
    </submittedName>
</protein>
<reference evidence="1 2" key="1">
    <citation type="submission" date="2017-08" db="EMBL/GenBank/DDBJ databases">
        <title>Infants hospitalized years apart are colonized by the same room-sourced microbial strains.</title>
        <authorList>
            <person name="Brooks B."/>
            <person name="Olm M.R."/>
            <person name="Firek B.A."/>
            <person name="Baker R."/>
            <person name="Thomas B.C."/>
            <person name="Morowitz M.J."/>
            <person name="Banfield J.F."/>
        </authorList>
    </citation>
    <scope>NUCLEOTIDE SEQUENCE [LARGE SCALE GENOMIC DNA]</scope>
    <source>
        <strain evidence="1">S2_018_000_R3_119</strain>
    </source>
</reference>
<dbReference type="Proteomes" id="UP000249555">
    <property type="component" value="Unassembled WGS sequence"/>
</dbReference>
<comment type="caution">
    <text evidence="1">The sequence shown here is derived from an EMBL/GenBank/DDBJ whole genome shotgun (WGS) entry which is preliminary data.</text>
</comment>
<dbReference type="AlphaFoldDB" id="A0A2W4YWY2"/>
<evidence type="ECO:0000313" key="2">
    <source>
        <dbReference type="Proteomes" id="UP000249555"/>
    </source>
</evidence>